<sequence>MSPFILIACAAGLFVGLSRQLNGRLSLSTSPLIASFWNHLVGFAALTVLGLVVGDLWPASAADAPWYAYIGGPIGVVFVALSSWLVARIGAVNTALLIIGGQMVCGLAIDLLQSGKLSLWLSSLGVVLIMAGMLVAQRRPRG</sequence>
<gene>
    <name evidence="2" type="ORF">GB928_019970</name>
</gene>
<dbReference type="Proteomes" id="UP001177080">
    <property type="component" value="Unassembled WGS sequence"/>
</dbReference>
<evidence type="ECO:0000313" key="3">
    <source>
        <dbReference type="Proteomes" id="UP001177080"/>
    </source>
</evidence>
<evidence type="ECO:0000313" key="2">
    <source>
        <dbReference type="EMBL" id="MDO6123475.1"/>
    </source>
</evidence>
<feature type="transmembrane region" description="Helical" evidence="1">
    <location>
        <begin position="92"/>
        <end position="112"/>
    </location>
</feature>
<feature type="transmembrane region" description="Helical" evidence="1">
    <location>
        <begin position="119"/>
        <end position="136"/>
    </location>
</feature>
<name>A0ABT8XIC9_9HYPH</name>
<keyword evidence="3" id="KW-1185">Reference proteome</keyword>
<keyword evidence="1" id="KW-0812">Transmembrane</keyword>
<feature type="transmembrane region" description="Helical" evidence="1">
    <location>
        <begin position="36"/>
        <end position="54"/>
    </location>
</feature>
<keyword evidence="1" id="KW-0472">Membrane</keyword>
<dbReference type="InterPro" id="IPR006750">
    <property type="entry name" value="YdcZ"/>
</dbReference>
<keyword evidence="1" id="KW-1133">Transmembrane helix</keyword>
<protein>
    <submittedName>
        <fullName evidence="2">DMT family transporter</fullName>
    </submittedName>
</protein>
<feature type="transmembrane region" description="Helical" evidence="1">
    <location>
        <begin position="66"/>
        <end position="86"/>
    </location>
</feature>
<evidence type="ECO:0000256" key="1">
    <source>
        <dbReference type="SAM" id="Phobius"/>
    </source>
</evidence>
<dbReference type="RefSeq" id="WP_244762869.1">
    <property type="nucleotide sequence ID" value="NZ_JALJCJ010000006.1"/>
</dbReference>
<proteinExistence type="predicted"/>
<reference evidence="2" key="1">
    <citation type="submission" date="2022-04" db="EMBL/GenBank/DDBJ databases">
        <title>Shinella lacus sp. nov., a novel member of the genus Shinella from water.</title>
        <authorList>
            <person name="Deng Y."/>
        </authorList>
    </citation>
    <scope>NUCLEOTIDE SEQUENCE</scope>
    <source>
        <strain evidence="2">JCM 31239</strain>
    </source>
</reference>
<dbReference type="PANTHER" id="PTHR34821:SF2">
    <property type="entry name" value="INNER MEMBRANE PROTEIN YDCZ"/>
    <property type="match status" value="1"/>
</dbReference>
<comment type="caution">
    <text evidence="2">The sequence shown here is derived from an EMBL/GenBank/DDBJ whole genome shotgun (WGS) entry which is preliminary data.</text>
</comment>
<dbReference type="EMBL" id="WHSC02000008">
    <property type="protein sequence ID" value="MDO6123475.1"/>
    <property type="molecule type" value="Genomic_DNA"/>
</dbReference>
<accession>A0ABT8XIC9</accession>
<dbReference type="PANTHER" id="PTHR34821">
    <property type="entry name" value="INNER MEMBRANE PROTEIN YDCZ"/>
    <property type="match status" value="1"/>
</dbReference>
<dbReference type="Pfam" id="PF04657">
    <property type="entry name" value="DMT_YdcZ"/>
    <property type="match status" value="1"/>
</dbReference>
<organism evidence="2 3">
    <name type="scientific">Shinella curvata</name>
    <dbReference type="NCBI Taxonomy" id="1817964"/>
    <lineage>
        <taxon>Bacteria</taxon>
        <taxon>Pseudomonadati</taxon>
        <taxon>Pseudomonadota</taxon>
        <taxon>Alphaproteobacteria</taxon>
        <taxon>Hyphomicrobiales</taxon>
        <taxon>Rhizobiaceae</taxon>
        <taxon>Shinella</taxon>
    </lineage>
</organism>